<organism evidence="2 3">
    <name type="scientific">Streptacidiphilus fuscans</name>
    <dbReference type="NCBI Taxonomy" id="2789292"/>
    <lineage>
        <taxon>Bacteria</taxon>
        <taxon>Bacillati</taxon>
        <taxon>Actinomycetota</taxon>
        <taxon>Actinomycetes</taxon>
        <taxon>Kitasatosporales</taxon>
        <taxon>Streptomycetaceae</taxon>
        <taxon>Streptacidiphilus</taxon>
    </lineage>
</organism>
<name>A0A931AZQ9_9ACTN</name>
<evidence type="ECO:0000313" key="3">
    <source>
        <dbReference type="Proteomes" id="UP000657385"/>
    </source>
</evidence>
<dbReference type="InterPro" id="IPR036736">
    <property type="entry name" value="ACP-like_sf"/>
</dbReference>
<dbReference type="Pfam" id="PF00550">
    <property type="entry name" value="PP-binding"/>
    <property type="match status" value="1"/>
</dbReference>
<dbReference type="InterPro" id="IPR009081">
    <property type="entry name" value="PP-bd_ACP"/>
</dbReference>
<protein>
    <submittedName>
        <fullName evidence="2">Acyl carrier protein</fullName>
    </submittedName>
</protein>
<dbReference type="SUPFAM" id="SSF47336">
    <property type="entry name" value="ACP-like"/>
    <property type="match status" value="1"/>
</dbReference>
<dbReference type="EMBL" id="JADPRT010000003">
    <property type="protein sequence ID" value="MBF9068414.1"/>
    <property type="molecule type" value="Genomic_DNA"/>
</dbReference>
<feature type="domain" description="Carrier" evidence="1">
    <location>
        <begin position="8"/>
        <end position="83"/>
    </location>
</feature>
<dbReference type="PROSITE" id="PS50075">
    <property type="entry name" value="CARRIER"/>
    <property type="match status" value="1"/>
</dbReference>
<dbReference type="Gene3D" id="1.10.1200.10">
    <property type="entry name" value="ACP-like"/>
    <property type="match status" value="1"/>
</dbReference>
<proteinExistence type="predicted"/>
<sequence>MSSDAATDAAEALVIEVVAQVLDLDEDEVAVDANFADLPGWDSVNAMRVLVLLERELGEPVDYDSFASAHTVADMVEAVAEVSGVSGG</sequence>
<accession>A0A931AZQ9</accession>
<dbReference type="AlphaFoldDB" id="A0A931AZQ9"/>
<gene>
    <name evidence="2" type="ORF">I2501_10255</name>
</gene>
<dbReference type="RefSeq" id="WP_196193547.1">
    <property type="nucleotide sequence ID" value="NZ_JADPRT010000003.1"/>
</dbReference>
<dbReference type="Proteomes" id="UP000657385">
    <property type="component" value="Unassembled WGS sequence"/>
</dbReference>
<keyword evidence="3" id="KW-1185">Reference proteome</keyword>
<comment type="caution">
    <text evidence="2">The sequence shown here is derived from an EMBL/GenBank/DDBJ whole genome shotgun (WGS) entry which is preliminary data.</text>
</comment>
<evidence type="ECO:0000259" key="1">
    <source>
        <dbReference type="PROSITE" id="PS50075"/>
    </source>
</evidence>
<evidence type="ECO:0000313" key="2">
    <source>
        <dbReference type="EMBL" id="MBF9068414.1"/>
    </source>
</evidence>
<reference evidence="2" key="1">
    <citation type="submission" date="2020-11" db="EMBL/GenBank/DDBJ databases">
        <title>Isolation and identification of active actinomycetes.</title>
        <authorList>
            <person name="Yu B."/>
        </authorList>
    </citation>
    <scope>NUCLEOTIDE SEQUENCE</scope>
    <source>
        <strain evidence="2">NEAU-YB345</strain>
    </source>
</reference>